<keyword evidence="4 7" id="KW-0720">Serine protease</keyword>
<dbReference type="EC" id="3.4.21.102" evidence="6"/>
<keyword evidence="8" id="KW-0812">Transmembrane</keyword>
<evidence type="ECO:0000259" key="9">
    <source>
        <dbReference type="PROSITE" id="PS50106"/>
    </source>
</evidence>
<comment type="similarity">
    <text evidence="1 7">Belongs to the peptidase S41A family.</text>
</comment>
<dbReference type="GO" id="GO:0004252">
    <property type="term" value="F:serine-type endopeptidase activity"/>
    <property type="evidence" value="ECO:0007669"/>
    <property type="project" value="UniProtKB-EC"/>
</dbReference>
<dbReference type="Pfam" id="PF03572">
    <property type="entry name" value="Peptidase_S41"/>
    <property type="match status" value="1"/>
</dbReference>
<dbReference type="CDD" id="cd06782">
    <property type="entry name" value="cpPDZ_CPP-like"/>
    <property type="match status" value="1"/>
</dbReference>
<comment type="caution">
    <text evidence="10">The sequence shown here is derived from an EMBL/GenBank/DDBJ whole genome shotgun (WGS) entry which is preliminary data.</text>
</comment>
<dbReference type="Pfam" id="PF01471">
    <property type="entry name" value="PG_binding_1"/>
    <property type="match status" value="1"/>
</dbReference>
<dbReference type="SMART" id="SM00245">
    <property type="entry name" value="TSPc"/>
    <property type="match status" value="1"/>
</dbReference>
<dbReference type="InterPro" id="IPR036034">
    <property type="entry name" value="PDZ_sf"/>
</dbReference>
<dbReference type="InterPro" id="IPR002477">
    <property type="entry name" value="Peptidoglycan-bd-like"/>
</dbReference>
<dbReference type="InterPro" id="IPR001478">
    <property type="entry name" value="PDZ"/>
</dbReference>
<dbReference type="EMBL" id="JAUSUC010000006">
    <property type="protein sequence ID" value="MDQ0214414.1"/>
    <property type="molecule type" value="Genomic_DNA"/>
</dbReference>
<dbReference type="PANTHER" id="PTHR32060">
    <property type="entry name" value="TAIL-SPECIFIC PROTEASE"/>
    <property type="match status" value="1"/>
</dbReference>
<dbReference type="PANTHER" id="PTHR32060:SF30">
    <property type="entry name" value="CARBOXY-TERMINAL PROCESSING PROTEASE CTPA"/>
    <property type="match status" value="1"/>
</dbReference>
<dbReference type="GO" id="GO:0007165">
    <property type="term" value="P:signal transduction"/>
    <property type="evidence" value="ECO:0007669"/>
    <property type="project" value="TreeGrafter"/>
</dbReference>
<feature type="transmembrane region" description="Helical" evidence="8">
    <location>
        <begin position="26"/>
        <end position="48"/>
    </location>
</feature>
<proteinExistence type="inferred from homology"/>
<dbReference type="InterPro" id="IPR036365">
    <property type="entry name" value="PGBD-like_sf"/>
</dbReference>
<protein>
    <recommendedName>
        <fullName evidence="6">C-terminal processing peptidase</fullName>
        <ecNumber evidence="6">3.4.21.102</ecNumber>
    </recommendedName>
</protein>
<accession>A0AAJ1SXF0</accession>
<dbReference type="CDD" id="cd07560">
    <property type="entry name" value="Peptidase_S41_CPP"/>
    <property type="match status" value="1"/>
</dbReference>
<dbReference type="SUPFAM" id="SSF52096">
    <property type="entry name" value="ClpP/crotonase"/>
    <property type="match status" value="1"/>
</dbReference>
<dbReference type="Gene3D" id="1.10.101.10">
    <property type="entry name" value="PGBD-like superfamily/PGBD"/>
    <property type="match status" value="1"/>
</dbReference>
<dbReference type="Pfam" id="PF22694">
    <property type="entry name" value="CtpB_N-like"/>
    <property type="match status" value="1"/>
</dbReference>
<dbReference type="AlphaFoldDB" id="A0AAJ1SXF0"/>
<dbReference type="Gene3D" id="2.30.42.10">
    <property type="match status" value="1"/>
</dbReference>
<keyword evidence="8" id="KW-0472">Membrane</keyword>
<keyword evidence="2 7" id="KW-0645">Protease</keyword>
<dbReference type="Gene3D" id="3.90.226.10">
    <property type="entry name" value="2-enoyl-CoA Hydratase, Chain A, domain 1"/>
    <property type="match status" value="1"/>
</dbReference>
<dbReference type="Proteomes" id="UP001237207">
    <property type="component" value="Unassembled WGS sequence"/>
</dbReference>
<evidence type="ECO:0000256" key="6">
    <source>
        <dbReference type="ARBA" id="ARBA00066637"/>
    </source>
</evidence>
<keyword evidence="3 7" id="KW-0378">Hydrolase</keyword>
<evidence type="ECO:0000256" key="1">
    <source>
        <dbReference type="ARBA" id="ARBA00009179"/>
    </source>
</evidence>
<evidence type="ECO:0000256" key="7">
    <source>
        <dbReference type="RuleBase" id="RU004404"/>
    </source>
</evidence>
<dbReference type="InterPro" id="IPR029045">
    <property type="entry name" value="ClpP/crotonase-like_dom_sf"/>
</dbReference>
<dbReference type="PROSITE" id="PS50106">
    <property type="entry name" value="PDZ"/>
    <property type="match status" value="1"/>
</dbReference>
<evidence type="ECO:0000256" key="3">
    <source>
        <dbReference type="ARBA" id="ARBA00022801"/>
    </source>
</evidence>
<evidence type="ECO:0000256" key="5">
    <source>
        <dbReference type="ARBA" id="ARBA00051784"/>
    </source>
</evidence>
<gene>
    <name evidence="10" type="ORF">J2S13_000810</name>
</gene>
<evidence type="ECO:0000256" key="4">
    <source>
        <dbReference type="ARBA" id="ARBA00022825"/>
    </source>
</evidence>
<dbReference type="RefSeq" id="WP_307256402.1">
    <property type="nucleotide sequence ID" value="NZ_JAUSUC010000006.1"/>
</dbReference>
<dbReference type="Pfam" id="PF13180">
    <property type="entry name" value="PDZ_2"/>
    <property type="match status" value="1"/>
</dbReference>
<keyword evidence="11" id="KW-1185">Reference proteome</keyword>
<dbReference type="NCBIfam" id="TIGR00225">
    <property type="entry name" value="prc"/>
    <property type="match status" value="1"/>
</dbReference>
<dbReference type="SMART" id="SM00228">
    <property type="entry name" value="PDZ"/>
    <property type="match status" value="1"/>
</dbReference>
<dbReference type="FunFam" id="2.30.42.10:FF:000063">
    <property type="entry name" value="Peptidase, S41 family"/>
    <property type="match status" value="1"/>
</dbReference>
<dbReference type="InterPro" id="IPR005151">
    <property type="entry name" value="Tail-specific_protease"/>
</dbReference>
<name>A0AAJ1SXF0_9BACI</name>
<keyword evidence="8" id="KW-1133">Transmembrane helix</keyword>
<dbReference type="InterPro" id="IPR055210">
    <property type="entry name" value="CtpA/B_N"/>
</dbReference>
<evidence type="ECO:0000256" key="2">
    <source>
        <dbReference type="ARBA" id="ARBA00022670"/>
    </source>
</evidence>
<sequence length="488" mass="54403">MEENQNQESAKEDKPSHYIRLKKFQFVMLLFLLVFTSAAVTMFALSFGDEKAVNVGTKEREEFNKLYEAYDKLKANYYKKIDDEKLMNGAINGMIDSLQDPYSDYMDKEEAAKFNESITSSFEGIGAEIQEQNGSIVIVSPIKGSPAEKAGLKPNDKVLAVDGKSLHGKTSSEAVLLIRGEKGTKVSLKIQRFGADEPTEITIVRDKIPIETVYTEMMDHGVAKIQITSFSENTAKELREAITKMEKEGMKSLVLDLRQNPGGLLDQALEMTNMFVPEGKVILQIEDKNGKKEQYVSDNKDKVKVPVAVVIDNGSASASEILAAALKEAAGIPVIGEKSFGKGTVQTAEQFLDKSNMKITTAKWLTPNGNWIHKKGIKPDYEVKLPPYAELPFINPDKEMKENDLSNEVKSAEQMLDALGYHVGKVDGYFDDNTKSAVIKFQQDEELEVNGEIKGETTVQLMTKLRDKIEENDTQIKKAVEVMSKKQK</sequence>
<evidence type="ECO:0000313" key="11">
    <source>
        <dbReference type="Proteomes" id="UP001237207"/>
    </source>
</evidence>
<dbReference type="FunFam" id="3.30.750.44:FF:000001">
    <property type="entry name" value="S41 family peptidase"/>
    <property type="match status" value="1"/>
</dbReference>
<dbReference type="InterPro" id="IPR004447">
    <property type="entry name" value="Peptidase_S41A"/>
</dbReference>
<dbReference type="SUPFAM" id="SSF47090">
    <property type="entry name" value="PGBD-like"/>
    <property type="match status" value="1"/>
</dbReference>
<comment type="catalytic activity">
    <reaction evidence="5">
        <text>The enzyme shows specific recognition of a C-terminal tripeptide, Xaa-Yaa-Zaa, in which Xaa is preferably Ala or Leu, Yaa is preferably Ala or Tyr, and Zaa is preferably Ala, but then cleaves at a variable distance from the C-terminus. A typical cleavage is -Ala-Ala-|-Arg-Ala-Ala-Lys-Glu-Asn-Tyr-Ala-Leu-Ala-Ala.</text>
        <dbReference type="EC" id="3.4.21.102"/>
    </reaction>
</comment>
<dbReference type="Gene3D" id="3.30.750.44">
    <property type="match status" value="1"/>
</dbReference>
<feature type="domain" description="PDZ" evidence="9">
    <location>
        <begin position="111"/>
        <end position="179"/>
    </location>
</feature>
<dbReference type="GO" id="GO:0030288">
    <property type="term" value="C:outer membrane-bounded periplasmic space"/>
    <property type="evidence" value="ECO:0007669"/>
    <property type="project" value="TreeGrafter"/>
</dbReference>
<evidence type="ECO:0000313" key="10">
    <source>
        <dbReference type="EMBL" id="MDQ0214414.1"/>
    </source>
</evidence>
<reference evidence="10" key="1">
    <citation type="submission" date="2023-07" db="EMBL/GenBank/DDBJ databases">
        <title>Genomic Encyclopedia of Type Strains, Phase IV (KMG-IV): sequencing the most valuable type-strain genomes for metagenomic binning, comparative biology and taxonomic classification.</title>
        <authorList>
            <person name="Goeker M."/>
        </authorList>
    </citation>
    <scope>NUCLEOTIDE SEQUENCE</scope>
    <source>
        <strain evidence="10">DSM 23947</strain>
    </source>
</reference>
<organism evidence="10 11">
    <name type="scientific">Oikeobacillus pervagus</name>
    <dbReference type="NCBI Taxonomy" id="1325931"/>
    <lineage>
        <taxon>Bacteria</taxon>
        <taxon>Bacillati</taxon>
        <taxon>Bacillota</taxon>
        <taxon>Bacilli</taxon>
        <taxon>Bacillales</taxon>
        <taxon>Bacillaceae</taxon>
        <taxon>Oikeobacillus</taxon>
    </lineage>
</organism>
<dbReference type="GO" id="GO:0006508">
    <property type="term" value="P:proteolysis"/>
    <property type="evidence" value="ECO:0007669"/>
    <property type="project" value="UniProtKB-KW"/>
</dbReference>
<dbReference type="SUPFAM" id="SSF50156">
    <property type="entry name" value="PDZ domain-like"/>
    <property type="match status" value="1"/>
</dbReference>
<dbReference type="InterPro" id="IPR036366">
    <property type="entry name" value="PGBDSf"/>
</dbReference>
<evidence type="ECO:0000256" key="8">
    <source>
        <dbReference type="SAM" id="Phobius"/>
    </source>
</evidence>